<dbReference type="GO" id="GO:0006629">
    <property type="term" value="P:lipid metabolic process"/>
    <property type="evidence" value="ECO:0007669"/>
    <property type="project" value="InterPro"/>
</dbReference>
<evidence type="ECO:0000256" key="2">
    <source>
        <dbReference type="ARBA" id="ARBA00014286"/>
    </source>
</evidence>
<feature type="region of interest" description="Disordered" evidence="3">
    <location>
        <begin position="1"/>
        <end position="24"/>
    </location>
</feature>
<reference evidence="5 6" key="1">
    <citation type="submission" date="2016-03" db="EMBL/GenBank/DDBJ databases">
        <title>Comparative genomics of Pseudogymnoascus destructans, the fungus causing white-nose syndrome of bats.</title>
        <authorList>
            <person name="Palmer J.M."/>
            <person name="Drees K.P."/>
            <person name="Foster J.T."/>
            <person name="Lindner D.L."/>
        </authorList>
    </citation>
    <scope>NUCLEOTIDE SEQUENCE [LARGE SCALE GENOMIC DNA]</scope>
    <source>
        <strain evidence="5 6">UAMH 10579</strain>
    </source>
</reference>
<dbReference type="GO" id="GO:0008081">
    <property type="term" value="F:phosphoric diester hydrolase activity"/>
    <property type="evidence" value="ECO:0007669"/>
    <property type="project" value="InterPro"/>
</dbReference>
<evidence type="ECO:0000256" key="4">
    <source>
        <dbReference type="SAM" id="Phobius"/>
    </source>
</evidence>
<reference evidence="6" key="2">
    <citation type="journal article" date="2018" name="Nat. Commun.">
        <title>Extreme sensitivity to ultraviolet light in the fungal pathogen causing white-nose syndrome of bats.</title>
        <authorList>
            <person name="Palmer J.M."/>
            <person name="Drees K.P."/>
            <person name="Foster J.T."/>
            <person name="Lindner D.L."/>
        </authorList>
    </citation>
    <scope>NUCLEOTIDE SEQUENCE [LARGE SCALE GENOMIC DNA]</scope>
    <source>
        <strain evidence="6">UAMH 10579</strain>
    </source>
</reference>
<dbReference type="STRING" id="342668.A0A1B8GSH4"/>
<organism evidence="5 6">
    <name type="scientific">Pseudogymnoascus verrucosus</name>
    <dbReference type="NCBI Taxonomy" id="342668"/>
    <lineage>
        <taxon>Eukaryota</taxon>
        <taxon>Fungi</taxon>
        <taxon>Dikarya</taxon>
        <taxon>Ascomycota</taxon>
        <taxon>Pezizomycotina</taxon>
        <taxon>Leotiomycetes</taxon>
        <taxon>Thelebolales</taxon>
        <taxon>Thelebolaceae</taxon>
        <taxon>Pseudogymnoascus</taxon>
    </lineage>
</organism>
<keyword evidence="6" id="KW-1185">Reference proteome</keyword>
<keyword evidence="4" id="KW-0472">Membrane</keyword>
<dbReference type="InterPro" id="IPR017946">
    <property type="entry name" value="PLC-like_Pdiesterase_TIM-brl"/>
</dbReference>
<accession>A0A1B8GSH4</accession>
<protein>
    <recommendedName>
        <fullName evidence="2">Altered inheritance of mitochondria protein 6</fullName>
    </recommendedName>
</protein>
<name>A0A1B8GSH4_9PEZI</name>
<comment type="similarity">
    <text evidence="1">Belongs to the AIM6 family.</text>
</comment>
<dbReference type="AlphaFoldDB" id="A0A1B8GSH4"/>
<evidence type="ECO:0000256" key="3">
    <source>
        <dbReference type="SAM" id="MobiDB-lite"/>
    </source>
</evidence>
<keyword evidence="4" id="KW-0812">Transmembrane</keyword>
<dbReference type="GeneID" id="28836645"/>
<dbReference type="OrthoDB" id="4153866at2759"/>
<dbReference type="SUPFAM" id="SSF51695">
    <property type="entry name" value="PLC-like phosphodiesterases"/>
    <property type="match status" value="1"/>
</dbReference>
<keyword evidence="4" id="KW-1133">Transmembrane helix</keyword>
<gene>
    <name evidence="5" type="primary">AIM6</name>
    <name evidence="5" type="ORF">VE01_03259</name>
</gene>
<evidence type="ECO:0000313" key="6">
    <source>
        <dbReference type="Proteomes" id="UP000091956"/>
    </source>
</evidence>
<dbReference type="RefSeq" id="XP_018132520.1">
    <property type="nucleotide sequence ID" value="XM_018272755.2"/>
</dbReference>
<evidence type="ECO:0000256" key="1">
    <source>
        <dbReference type="ARBA" id="ARBA00008858"/>
    </source>
</evidence>
<dbReference type="PANTHER" id="PTHR31571:SF1">
    <property type="entry name" value="ALTERED INHERITANCE OF MITOCHONDRIA PROTEIN 6"/>
    <property type="match status" value="1"/>
</dbReference>
<sequence>MSEAGPSSTGRRISTGEFTDDDNLDIPLRDIREAEFERLEAGPVTKEAVEEEKKQSSRWPLWPLNKRRRSSAGYAKVNDDDDDAATPLAAKGLKSKPTKKASGGVCGGKLVWGIFTFLIISNLCFLLAASFTGQMPNPLSRWGAPGTSSEGLSWYPTDFLRDVQPIPCHSHNDYWRTVPLFSALLAGCISVEADVWLFPSAETLFIGHNTASLTDNRTFTSLYVDPLVKILEDNNPKTEFNSGSMNGVFDADSSQSLTLLVDVKTDGTQTWAEVLRELQPLRERGWLTFMENSTVHQRPITVVGTGNTPFDVLTFNSTYRDAFFDAPLQNMYEDANGVASKTTAITTPGGQGTTGTSATDSYTSLNSFYASTSFEEVLGKMWFFNLSDEQKETIRGQIRGAKRRGLKARYWDQPTWPMHVRNEIWKFLWEEGVAVLNVDDIEGVKKVW</sequence>
<dbReference type="EMBL" id="KV460215">
    <property type="protein sequence ID" value="OBT98787.1"/>
    <property type="molecule type" value="Genomic_DNA"/>
</dbReference>
<dbReference type="Proteomes" id="UP000091956">
    <property type="component" value="Unassembled WGS sequence"/>
</dbReference>
<evidence type="ECO:0000313" key="5">
    <source>
        <dbReference type="EMBL" id="OBT98787.1"/>
    </source>
</evidence>
<dbReference type="InterPro" id="IPR051236">
    <property type="entry name" value="HAT_RTT109-like"/>
</dbReference>
<dbReference type="PANTHER" id="PTHR31571">
    <property type="entry name" value="ALTERED INHERITANCE OF MITOCHONDRIA PROTEIN 6"/>
    <property type="match status" value="1"/>
</dbReference>
<proteinExistence type="inferred from homology"/>
<feature type="compositionally biased region" description="Polar residues" evidence="3">
    <location>
        <begin position="1"/>
        <end position="12"/>
    </location>
</feature>
<feature type="transmembrane region" description="Helical" evidence="4">
    <location>
        <begin position="110"/>
        <end position="131"/>
    </location>
</feature>